<evidence type="ECO:0000313" key="6">
    <source>
        <dbReference type="Proteomes" id="UP001279734"/>
    </source>
</evidence>
<evidence type="ECO:0000259" key="4">
    <source>
        <dbReference type="SMART" id="SM00043"/>
    </source>
</evidence>
<dbReference type="InterPro" id="IPR018073">
    <property type="entry name" value="Prot_inh_cystat_CS"/>
</dbReference>
<comment type="caution">
    <text evidence="5">The sequence shown here is derived from an EMBL/GenBank/DDBJ whole genome shotgun (WGS) entry which is preliminary data.</text>
</comment>
<keyword evidence="3" id="KW-0732">Signal</keyword>
<evidence type="ECO:0000256" key="3">
    <source>
        <dbReference type="SAM" id="SignalP"/>
    </source>
</evidence>
<feature type="chain" id="PRO_5042104989" description="Cystatin domain-containing protein" evidence="3">
    <location>
        <begin position="25"/>
        <end position="142"/>
    </location>
</feature>
<dbReference type="Proteomes" id="UP001279734">
    <property type="component" value="Unassembled WGS sequence"/>
</dbReference>
<dbReference type="AlphaFoldDB" id="A0AAD3TFM8"/>
<keyword evidence="6" id="KW-1185">Reference proteome</keyword>
<dbReference type="InterPro" id="IPR000010">
    <property type="entry name" value="Cystatin_dom"/>
</dbReference>
<dbReference type="PANTHER" id="PTHR47373">
    <property type="entry name" value="CYSTEINE PROTEINASE INHIBITOR 2"/>
    <property type="match status" value="1"/>
</dbReference>
<dbReference type="SUPFAM" id="SSF54403">
    <property type="entry name" value="Cystatin/monellin"/>
    <property type="match status" value="1"/>
</dbReference>
<dbReference type="PANTHER" id="PTHR47373:SF1">
    <property type="entry name" value="CYSTEINE PROTEINASE INHIBITOR 2"/>
    <property type="match status" value="1"/>
</dbReference>
<dbReference type="Pfam" id="PF16845">
    <property type="entry name" value="SQAPI"/>
    <property type="match status" value="1"/>
</dbReference>
<gene>
    <name evidence="5" type="ORF">Nepgr_030129</name>
</gene>
<feature type="domain" description="Cystatin" evidence="4">
    <location>
        <begin position="29"/>
        <end position="136"/>
    </location>
</feature>
<dbReference type="SMART" id="SM00043">
    <property type="entry name" value="CY"/>
    <property type="match status" value="1"/>
</dbReference>
<feature type="signal peptide" evidence="3">
    <location>
        <begin position="1"/>
        <end position="24"/>
    </location>
</feature>
<dbReference type="Gene3D" id="3.10.450.10">
    <property type="match status" value="1"/>
</dbReference>
<evidence type="ECO:0000313" key="5">
    <source>
        <dbReference type="EMBL" id="GMH28286.1"/>
    </source>
</evidence>
<dbReference type="GO" id="GO:0004869">
    <property type="term" value="F:cysteine-type endopeptidase inhibitor activity"/>
    <property type="evidence" value="ECO:0007669"/>
    <property type="project" value="UniProtKB-KW"/>
</dbReference>
<keyword evidence="1" id="KW-0646">Protease inhibitor</keyword>
<protein>
    <recommendedName>
        <fullName evidence="4">Cystatin domain-containing protein</fullName>
    </recommendedName>
</protein>
<name>A0AAD3TFM8_NEPGR</name>
<evidence type="ECO:0000256" key="1">
    <source>
        <dbReference type="ARBA" id="ARBA00022690"/>
    </source>
</evidence>
<dbReference type="PROSITE" id="PS00287">
    <property type="entry name" value="CYSTATIN"/>
    <property type="match status" value="1"/>
</dbReference>
<reference evidence="5" key="1">
    <citation type="submission" date="2023-05" db="EMBL/GenBank/DDBJ databases">
        <title>Nepenthes gracilis genome sequencing.</title>
        <authorList>
            <person name="Fukushima K."/>
        </authorList>
    </citation>
    <scope>NUCLEOTIDE SEQUENCE</scope>
    <source>
        <strain evidence="5">SING2019-196</strain>
    </source>
</reference>
<keyword evidence="2" id="KW-0789">Thiol protease inhibitor</keyword>
<dbReference type="CDD" id="cd00042">
    <property type="entry name" value="CY"/>
    <property type="match status" value="1"/>
</dbReference>
<dbReference type="InterPro" id="IPR046350">
    <property type="entry name" value="Cystatin_sf"/>
</dbReference>
<organism evidence="5 6">
    <name type="scientific">Nepenthes gracilis</name>
    <name type="common">Slender pitcher plant</name>
    <dbReference type="NCBI Taxonomy" id="150966"/>
    <lineage>
        <taxon>Eukaryota</taxon>
        <taxon>Viridiplantae</taxon>
        <taxon>Streptophyta</taxon>
        <taxon>Embryophyta</taxon>
        <taxon>Tracheophyta</taxon>
        <taxon>Spermatophyta</taxon>
        <taxon>Magnoliopsida</taxon>
        <taxon>eudicotyledons</taxon>
        <taxon>Gunneridae</taxon>
        <taxon>Pentapetalae</taxon>
        <taxon>Caryophyllales</taxon>
        <taxon>Nepenthaceae</taxon>
        <taxon>Nepenthes</taxon>
    </lineage>
</organism>
<proteinExistence type="predicted"/>
<accession>A0AAD3TFM8</accession>
<dbReference type="EMBL" id="BSYO01000034">
    <property type="protein sequence ID" value="GMH28286.1"/>
    <property type="molecule type" value="Genomic_DNA"/>
</dbReference>
<evidence type="ECO:0000256" key="2">
    <source>
        <dbReference type="ARBA" id="ARBA00022704"/>
    </source>
</evidence>
<sequence>MHRAMALQISLILIISVMPAATRAAAERGIVGGRMKIRDVTANEEVQDLGRFSVEQFNKILQESRRSHLRNYHQGGGSGGPLEFEAVVEAEKQLVSGLKYYLKIDAKQGRFTKTFDAVVVVKAWLNSKELLSFAPSPARRAN</sequence>